<dbReference type="Pfam" id="PF07731">
    <property type="entry name" value="Cu-oxidase_2"/>
    <property type="match status" value="1"/>
</dbReference>
<dbReference type="InterPro" id="IPR045087">
    <property type="entry name" value="Cu-oxidase_fam"/>
</dbReference>
<gene>
    <name evidence="11" type="ORF">ASPCAL01313</name>
</gene>
<feature type="domain" description="Plastocyanin-like" evidence="10">
    <location>
        <begin position="29"/>
        <end position="142"/>
    </location>
</feature>
<reference evidence="12" key="1">
    <citation type="journal article" date="2016" name="Genome Announc.">
        <title>Draft genome sequences of fungus Aspergillus calidoustus.</title>
        <authorList>
            <person name="Horn F."/>
            <person name="Linde J."/>
            <person name="Mattern D.J."/>
            <person name="Walther G."/>
            <person name="Guthke R."/>
            <person name="Scherlach K."/>
            <person name="Martin K."/>
            <person name="Brakhage A.A."/>
            <person name="Petzke L."/>
            <person name="Valiante V."/>
        </authorList>
    </citation>
    <scope>NUCLEOTIDE SEQUENCE [LARGE SCALE GENOMIC DNA]</scope>
    <source>
        <strain evidence="12">SF006504</strain>
    </source>
</reference>
<dbReference type="CDD" id="cd13876">
    <property type="entry name" value="CuRO_2_Abr2_like"/>
    <property type="match status" value="1"/>
</dbReference>
<keyword evidence="2" id="KW-0479">Metal-binding</keyword>
<evidence type="ECO:0000259" key="8">
    <source>
        <dbReference type="Pfam" id="PF00394"/>
    </source>
</evidence>
<evidence type="ECO:0000256" key="2">
    <source>
        <dbReference type="ARBA" id="ARBA00022723"/>
    </source>
</evidence>
<keyword evidence="3 7" id="KW-0732">Signal</keyword>
<dbReference type="STRING" id="454130.A0A0U5FRA7"/>
<dbReference type="EMBL" id="CDMC01000001">
    <property type="protein sequence ID" value="CEL01734.1"/>
    <property type="molecule type" value="Genomic_DNA"/>
</dbReference>
<dbReference type="CDD" id="cd13898">
    <property type="entry name" value="CuRO_3_Abr2_like"/>
    <property type="match status" value="1"/>
</dbReference>
<evidence type="ECO:0008006" key="13">
    <source>
        <dbReference type="Google" id="ProtNLM"/>
    </source>
</evidence>
<dbReference type="AlphaFoldDB" id="A0A0U5FRA7"/>
<feature type="domain" description="Plastocyanin-like" evidence="9">
    <location>
        <begin position="484"/>
        <end position="612"/>
    </location>
</feature>
<evidence type="ECO:0000256" key="6">
    <source>
        <dbReference type="ARBA" id="ARBA00023180"/>
    </source>
</evidence>
<dbReference type="OrthoDB" id="2121828at2759"/>
<evidence type="ECO:0000256" key="7">
    <source>
        <dbReference type="SAM" id="SignalP"/>
    </source>
</evidence>
<dbReference type="GO" id="GO:0042440">
    <property type="term" value="P:pigment metabolic process"/>
    <property type="evidence" value="ECO:0007669"/>
    <property type="project" value="UniProtKB-ARBA"/>
</dbReference>
<proteinExistence type="inferred from homology"/>
<dbReference type="InterPro" id="IPR011707">
    <property type="entry name" value="Cu-oxidase-like_N"/>
</dbReference>
<feature type="chain" id="PRO_5006857221" description="Multicopper oxidase" evidence="7">
    <location>
        <begin position="20"/>
        <end position="622"/>
    </location>
</feature>
<accession>A0A0U5FRA7</accession>
<sequence>MYLPHLLQGLSLCICMSSAKFVRETLEYTWETGAPNGGEPRELIFTNGQFPGPDLVWDEDDDIQVIVTNKLPFNTTVHWHGIEMKDTPWADGVPGLSQEPIAPGETFVYEFKAYPAGTFWYHSHYKGLMQDGQVGSLYIRRKPYAPRPYSVITEDKKELAQLKAAEDNPNLILVTDWTYLTSAEYHNVEIETGLNIFCVDNLLINGQGSVYCPGWEYLEAQGGQGIEAVLEGTHLTEKGCLQPDLHNVQGDHGNWELSALPSPVIFNCTPSEGGTTIFTVNPEENGWASLNFIGGASQKGLTFSVDNHPMWVYEVDGQLVEPRQVEMVGVYNGARYSVMIKLDQTPGEYAIRVADNGGDQVMSAYAILSYANANPHDTTAPKAIIGPHTEGYINYGGGNTSASVRELSFTENLPAFNAPSPPPASATDIPITTLRTSMTRTNNSYSWSLGKPGSQVLYEPEQTETRPLLYEKDPLAVVGEKYALSTPNNTWVDIILEIVGNEHDPIHPPHPIHKHGNRAYILGSGVGKFTWTTVAEAAAEHPELFVTEPASGRNGSLPALRDTFVMNFFDSRLMEGSWMVIRYFVSGRFASLLHCHIVSHQVGGMALALLEGVDIWETDASS</sequence>
<feature type="domain" description="Plastocyanin-like" evidence="8">
    <location>
        <begin position="171"/>
        <end position="373"/>
    </location>
</feature>
<comment type="similarity">
    <text evidence="1">Belongs to the multicopper oxidase family.</text>
</comment>
<dbReference type="PANTHER" id="PTHR11709:SF488">
    <property type="entry name" value="LACCASE-RELATED"/>
    <property type="match status" value="1"/>
</dbReference>
<name>A0A0U5FRA7_ASPCI</name>
<dbReference type="PANTHER" id="PTHR11709">
    <property type="entry name" value="MULTI-COPPER OXIDASE"/>
    <property type="match status" value="1"/>
</dbReference>
<evidence type="ECO:0000256" key="1">
    <source>
        <dbReference type="ARBA" id="ARBA00010609"/>
    </source>
</evidence>
<evidence type="ECO:0000259" key="9">
    <source>
        <dbReference type="Pfam" id="PF07731"/>
    </source>
</evidence>
<organism evidence="11 12">
    <name type="scientific">Aspergillus calidoustus</name>
    <dbReference type="NCBI Taxonomy" id="454130"/>
    <lineage>
        <taxon>Eukaryota</taxon>
        <taxon>Fungi</taxon>
        <taxon>Dikarya</taxon>
        <taxon>Ascomycota</taxon>
        <taxon>Pezizomycotina</taxon>
        <taxon>Eurotiomycetes</taxon>
        <taxon>Eurotiomycetidae</taxon>
        <taxon>Eurotiales</taxon>
        <taxon>Aspergillaceae</taxon>
        <taxon>Aspergillus</taxon>
        <taxon>Aspergillus subgen. Nidulantes</taxon>
    </lineage>
</organism>
<keyword evidence="12" id="KW-1185">Reference proteome</keyword>
<dbReference type="FunFam" id="2.60.40.420:FF:000036">
    <property type="entry name" value="L-ascorbate oxidase"/>
    <property type="match status" value="1"/>
</dbReference>
<evidence type="ECO:0000256" key="3">
    <source>
        <dbReference type="ARBA" id="ARBA00022729"/>
    </source>
</evidence>
<keyword evidence="5" id="KW-0186">Copper</keyword>
<dbReference type="InterPro" id="IPR008972">
    <property type="entry name" value="Cupredoxin"/>
</dbReference>
<dbReference type="Pfam" id="PF00394">
    <property type="entry name" value="Cu-oxidase"/>
    <property type="match status" value="1"/>
</dbReference>
<dbReference type="Proteomes" id="UP000054771">
    <property type="component" value="Unassembled WGS sequence"/>
</dbReference>
<dbReference type="InterPro" id="IPR002355">
    <property type="entry name" value="Cu_oxidase_Cu_BS"/>
</dbReference>
<keyword evidence="4" id="KW-0560">Oxidoreductase</keyword>
<dbReference type="PROSITE" id="PS00080">
    <property type="entry name" value="MULTICOPPER_OXIDASE2"/>
    <property type="match status" value="1"/>
</dbReference>
<evidence type="ECO:0000313" key="12">
    <source>
        <dbReference type="Proteomes" id="UP000054771"/>
    </source>
</evidence>
<evidence type="ECO:0000313" key="11">
    <source>
        <dbReference type="EMBL" id="CEL01734.1"/>
    </source>
</evidence>
<dbReference type="CDD" id="cd13850">
    <property type="entry name" value="CuRO_1_Abr2_like"/>
    <property type="match status" value="1"/>
</dbReference>
<dbReference type="SUPFAM" id="SSF49503">
    <property type="entry name" value="Cupredoxins"/>
    <property type="match status" value="3"/>
</dbReference>
<evidence type="ECO:0000256" key="4">
    <source>
        <dbReference type="ARBA" id="ARBA00023002"/>
    </source>
</evidence>
<dbReference type="InterPro" id="IPR011706">
    <property type="entry name" value="Cu-oxidase_C"/>
</dbReference>
<feature type="signal peptide" evidence="7">
    <location>
        <begin position="1"/>
        <end position="19"/>
    </location>
</feature>
<dbReference type="InterPro" id="IPR001117">
    <property type="entry name" value="Cu-oxidase_2nd"/>
</dbReference>
<evidence type="ECO:0000256" key="5">
    <source>
        <dbReference type="ARBA" id="ARBA00023008"/>
    </source>
</evidence>
<dbReference type="OMA" id="SLLHCHI"/>
<keyword evidence="6" id="KW-0325">Glycoprotein</keyword>
<dbReference type="Pfam" id="PF07732">
    <property type="entry name" value="Cu-oxidase_3"/>
    <property type="match status" value="1"/>
</dbReference>
<dbReference type="GO" id="GO:0052716">
    <property type="term" value="F:hydroquinone:oxygen oxidoreductase activity"/>
    <property type="evidence" value="ECO:0007669"/>
    <property type="project" value="UniProtKB-ARBA"/>
</dbReference>
<protein>
    <recommendedName>
        <fullName evidence="13">Multicopper oxidase</fullName>
    </recommendedName>
</protein>
<dbReference type="Gene3D" id="2.60.40.420">
    <property type="entry name" value="Cupredoxins - blue copper proteins"/>
    <property type="match status" value="3"/>
</dbReference>
<evidence type="ECO:0000259" key="10">
    <source>
        <dbReference type="Pfam" id="PF07732"/>
    </source>
</evidence>
<dbReference type="GO" id="GO:0005507">
    <property type="term" value="F:copper ion binding"/>
    <property type="evidence" value="ECO:0007669"/>
    <property type="project" value="InterPro"/>
</dbReference>